<evidence type="ECO:0000256" key="5">
    <source>
        <dbReference type="ARBA" id="ARBA00022806"/>
    </source>
</evidence>
<evidence type="ECO:0000256" key="12">
    <source>
        <dbReference type="ARBA" id="ARBA00034808"/>
    </source>
</evidence>
<dbReference type="EMBL" id="PGTO01000003">
    <property type="protein sequence ID" value="RAU22855.1"/>
    <property type="molecule type" value="Genomic_DNA"/>
</dbReference>
<dbReference type="PROSITE" id="PS51198">
    <property type="entry name" value="UVRD_HELICASE_ATP_BIND"/>
    <property type="match status" value="1"/>
</dbReference>
<evidence type="ECO:0000313" key="20">
    <source>
        <dbReference type="Proteomes" id="UP000251075"/>
    </source>
</evidence>
<keyword evidence="7 15" id="KW-0067">ATP-binding</keyword>
<reference evidence="19 20" key="1">
    <citation type="submission" date="2017-11" db="EMBL/GenBank/DDBJ databases">
        <title>Draft genome sequence of magnetotactic bacterium Magnetospirillum kuznetsovii LBB-42.</title>
        <authorList>
            <person name="Grouzdev D.S."/>
            <person name="Rysina M.S."/>
            <person name="Baslerov R.V."/>
            <person name="Koziaeva V."/>
        </authorList>
    </citation>
    <scope>NUCLEOTIDE SEQUENCE [LARGE SCALE GENOMIC DNA]</scope>
    <source>
        <strain evidence="19 20">LBB-42</strain>
    </source>
</reference>
<feature type="domain" description="UvrD-like helicase C-terminal" evidence="18">
    <location>
        <begin position="525"/>
        <end position="796"/>
    </location>
</feature>
<keyword evidence="9" id="KW-0234">DNA repair</keyword>
<evidence type="ECO:0000256" key="9">
    <source>
        <dbReference type="ARBA" id="ARBA00023204"/>
    </source>
</evidence>
<dbReference type="InterPro" id="IPR000212">
    <property type="entry name" value="DNA_helicase_UvrD/REP"/>
</dbReference>
<comment type="caution">
    <text evidence="19">The sequence shown here is derived from an EMBL/GenBank/DDBJ whole genome shotgun (WGS) entry which is preliminary data.</text>
</comment>
<evidence type="ECO:0000256" key="11">
    <source>
        <dbReference type="ARBA" id="ARBA00034617"/>
    </source>
</evidence>
<keyword evidence="1" id="KW-0540">Nuclease</keyword>
<dbReference type="Pfam" id="PF12705">
    <property type="entry name" value="PDDEXK_1"/>
    <property type="match status" value="1"/>
</dbReference>
<dbReference type="GO" id="GO:0000725">
    <property type="term" value="P:recombinational repair"/>
    <property type="evidence" value="ECO:0007669"/>
    <property type="project" value="TreeGrafter"/>
</dbReference>
<dbReference type="PROSITE" id="PS51217">
    <property type="entry name" value="UVRD_HELICASE_CTER"/>
    <property type="match status" value="1"/>
</dbReference>
<dbReference type="Gene3D" id="3.40.50.300">
    <property type="entry name" value="P-loop containing nucleotide triphosphate hydrolases"/>
    <property type="match status" value="4"/>
</dbReference>
<keyword evidence="4 15" id="KW-0378">Hydrolase</keyword>
<evidence type="ECO:0000256" key="15">
    <source>
        <dbReference type="PROSITE-ProRule" id="PRU00560"/>
    </source>
</evidence>
<feature type="region of interest" description="Disordered" evidence="16">
    <location>
        <begin position="952"/>
        <end position="983"/>
    </location>
</feature>
<dbReference type="InterPro" id="IPR014151">
    <property type="entry name" value="DNA_helicase_AddA"/>
</dbReference>
<keyword evidence="3" id="KW-0227">DNA damage</keyword>
<evidence type="ECO:0000256" key="8">
    <source>
        <dbReference type="ARBA" id="ARBA00023125"/>
    </source>
</evidence>
<keyword evidence="8" id="KW-0238">DNA-binding</keyword>
<comment type="catalytic activity">
    <reaction evidence="14">
        <text>ATP + H2O = ADP + phosphate + H(+)</text>
        <dbReference type="Rhea" id="RHEA:13065"/>
        <dbReference type="ChEBI" id="CHEBI:15377"/>
        <dbReference type="ChEBI" id="CHEBI:15378"/>
        <dbReference type="ChEBI" id="CHEBI:30616"/>
        <dbReference type="ChEBI" id="CHEBI:43474"/>
        <dbReference type="ChEBI" id="CHEBI:456216"/>
        <dbReference type="EC" id="5.6.2.4"/>
    </reaction>
</comment>
<sequence length="1153" mass="125757">MTSPVLAQDADSRQRRAADPAASVWVAASAGTGKTKVLTDRVLTLLLAGTPPHKILCLTFTKAAAAEMSNRIQGRLARWATSADEKLVKELSDLLGRAPTDDEPVRARRLFAQVLDAPGGMHMETIHAFCQSLLRRFPLEAGIAPHFQVMDERDAAELLEAAKLDVLALARDGADGELARALALVTGRVHETAFPDLMAELASERGRLERLLDRHGGTRGVVAAFRARLGLEPGETAAHILARACDDTRFDAIGLRAAASALLGGAKTDQERGTAMASWLADPAGRAEGFTRWRLVFLTQAGEIRKTLCTKAIREGFPGVEDALACEAERLVMVADRLKAAAVAEATEALLILGAALLASYKRAKALRALMDYDDLILAARDLLARPGVAPWVLFKLDGGIDHVLIDEAQDTNPDQWAVAAALTEEFFAGRGAREVVRTVFAVGDAKQSIYSFQRADPREFERMRQSFARHVPESGGQWDEVALNLSFRSTQAVLDAVNAVFAPGQPGRDGVAPEGDDITHLAHRRGFAGRVEVWPPLLPRAADEAPAWKPPVERIRGDSPRARLARLVARRIKAMIESERLESKNRPVRAGDVLVLVRRRGGFVEDLVRELKACKVEVAGSDRMVLADQMAVMDLVALGNFLLLPDDDLTLATVLKGPLVGLSEEQLFALAHGRGEARLWETLKRRILDDADFEIAYTGLAELLGQADHLSPHALYARVLGPLGGRRRLLARLGMEAEDPIDEFMALTLAFERAHPPSLQGFLHWLEAGDIEIKRDLEQAGRDAVRIMTVHGSKGLQAPIVILPDTMQVPTRASKLLWLGEGDEELLSWPPRAEDMDCVCRDGAEARKLATQREYRRLLYVAMTRAEDRLVVCGWQGQKAPPEGCWHRLISDALKPLAAEVEDAFLAREGETDGAGILLLSCPQSVAVDAAKVGDTARPIVLLPDWATHAAEAEPSPPRPLAPSRPDGEEPPVRSPLAEADGGQRWQRGKLIHRLLQTVPDLPAPDRATAMMRFLNRPGWGLETKDQLAIANEVSDIVDHPGLAGLFGPGAKAEVPLVGRIGDRVVSGRVDRLAVTATEVLVVDYKTNRRPPVSADEIPDLYVRQMAAYRLALACIYPRHRIRCLLVWTDGPRLMEIEAARLDDALAGLVDD</sequence>
<evidence type="ECO:0000256" key="3">
    <source>
        <dbReference type="ARBA" id="ARBA00022763"/>
    </source>
</evidence>
<accession>A0A364P159</accession>
<feature type="domain" description="UvrD-like helicase ATP-binding" evidence="17">
    <location>
        <begin position="7"/>
        <end position="491"/>
    </location>
</feature>
<keyword evidence="20" id="KW-1185">Reference proteome</keyword>
<dbReference type="RefSeq" id="WP_112142838.1">
    <property type="nucleotide sequence ID" value="NZ_PGTO01000003.1"/>
</dbReference>
<keyword evidence="6" id="KW-0269">Exonuclease</keyword>
<evidence type="ECO:0000259" key="17">
    <source>
        <dbReference type="PROSITE" id="PS51198"/>
    </source>
</evidence>
<evidence type="ECO:0000256" key="1">
    <source>
        <dbReference type="ARBA" id="ARBA00022722"/>
    </source>
</evidence>
<dbReference type="GO" id="GO:0043138">
    <property type="term" value="F:3'-5' DNA helicase activity"/>
    <property type="evidence" value="ECO:0007669"/>
    <property type="project" value="UniProtKB-EC"/>
</dbReference>
<dbReference type="InterPro" id="IPR014016">
    <property type="entry name" value="UvrD-like_ATP-bd"/>
</dbReference>
<dbReference type="Pfam" id="PF13361">
    <property type="entry name" value="UvrD_C"/>
    <property type="match status" value="1"/>
</dbReference>
<dbReference type="InterPro" id="IPR011335">
    <property type="entry name" value="Restrct_endonuc-II-like"/>
</dbReference>
<dbReference type="InterPro" id="IPR011604">
    <property type="entry name" value="PDDEXK-like_dom_sf"/>
</dbReference>
<dbReference type="InterPro" id="IPR014017">
    <property type="entry name" value="DNA_helicase_UvrD-like_C"/>
</dbReference>
<keyword evidence="2 15" id="KW-0547">Nucleotide-binding</keyword>
<dbReference type="Gene3D" id="3.90.320.10">
    <property type="match status" value="1"/>
</dbReference>
<evidence type="ECO:0000256" key="2">
    <source>
        <dbReference type="ARBA" id="ARBA00022741"/>
    </source>
</evidence>
<dbReference type="PANTHER" id="PTHR11070">
    <property type="entry name" value="UVRD / RECB / PCRA DNA HELICASE FAMILY MEMBER"/>
    <property type="match status" value="1"/>
</dbReference>
<comment type="catalytic activity">
    <reaction evidence="11">
        <text>Couples ATP hydrolysis with the unwinding of duplex DNA by translocating in the 3'-5' direction.</text>
        <dbReference type="EC" id="5.6.2.4"/>
    </reaction>
</comment>
<dbReference type="PANTHER" id="PTHR11070:SF2">
    <property type="entry name" value="ATP-DEPENDENT DNA HELICASE SRS2"/>
    <property type="match status" value="1"/>
</dbReference>
<dbReference type="AlphaFoldDB" id="A0A364P159"/>
<name>A0A364P159_9PROT</name>
<keyword evidence="10" id="KW-0413">Isomerase</keyword>
<dbReference type="EC" id="5.6.2.4" evidence="12"/>
<dbReference type="GO" id="GO:0004527">
    <property type="term" value="F:exonuclease activity"/>
    <property type="evidence" value="ECO:0007669"/>
    <property type="project" value="UniProtKB-KW"/>
</dbReference>
<dbReference type="GO" id="GO:0005524">
    <property type="term" value="F:ATP binding"/>
    <property type="evidence" value="ECO:0007669"/>
    <property type="project" value="UniProtKB-UniRule"/>
</dbReference>
<evidence type="ECO:0000259" key="18">
    <source>
        <dbReference type="PROSITE" id="PS51217"/>
    </source>
</evidence>
<dbReference type="Pfam" id="PF00580">
    <property type="entry name" value="UvrD-helicase"/>
    <property type="match status" value="1"/>
</dbReference>
<feature type="binding site" evidence="15">
    <location>
        <begin position="28"/>
        <end position="35"/>
    </location>
    <ligand>
        <name>ATP</name>
        <dbReference type="ChEBI" id="CHEBI:30616"/>
    </ligand>
</feature>
<evidence type="ECO:0000256" key="16">
    <source>
        <dbReference type="SAM" id="MobiDB-lite"/>
    </source>
</evidence>
<evidence type="ECO:0000256" key="4">
    <source>
        <dbReference type="ARBA" id="ARBA00022801"/>
    </source>
</evidence>
<dbReference type="SUPFAM" id="SSF52980">
    <property type="entry name" value="Restriction endonuclease-like"/>
    <property type="match status" value="1"/>
</dbReference>
<evidence type="ECO:0000256" key="7">
    <source>
        <dbReference type="ARBA" id="ARBA00022840"/>
    </source>
</evidence>
<evidence type="ECO:0000256" key="13">
    <source>
        <dbReference type="ARBA" id="ARBA00034923"/>
    </source>
</evidence>
<dbReference type="NCBIfam" id="TIGR02784">
    <property type="entry name" value="addA_alphas"/>
    <property type="match status" value="1"/>
</dbReference>
<organism evidence="19 20">
    <name type="scientific">Paramagnetospirillum kuznetsovii</name>
    <dbReference type="NCBI Taxonomy" id="2053833"/>
    <lineage>
        <taxon>Bacteria</taxon>
        <taxon>Pseudomonadati</taxon>
        <taxon>Pseudomonadota</taxon>
        <taxon>Alphaproteobacteria</taxon>
        <taxon>Rhodospirillales</taxon>
        <taxon>Magnetospirillaceae</taxon>
        <taxon>Paramagnetospirillum</taxon>
    </lineage>
</organism>
<evidence type="ECO:0000256" key="6">
    <source>
        <dbReference type="ARBA" id="ARBA00022839"/>
    </source>
</evidence>
<dbReference type="Proteomes" id="UP000251075">
    <property type="component" value="Unassembled WGS sequence"/>
</dbReference>
<dbReference type="GO" id="GO:0033202">
    <property type="term" value="C:DNA helicase complex"/>
    <property type="evidence" value="ECO:0007669"/>
    <property type="project" value="TreeGrafter"/>
</dbReference>
<evidence type="ECO:0000256" key="14">
    <source>
        <dbReference type="ARBA" id="ARBA00048988"/>
    </source>
</evidence>
<dbReference type="OrthoDB" id="9810135at2"/>
<keyword evidence="5 15" id="KW-0347">Helicase</keyword>
<dbReference type="GO" id="GO:0003677">
    <property type="term" value="F:DNA binding"/>
    <property type="evidence" value="ECO:0007669"/>
    <property type="project" value="UniProtKB-KW"/>
</dbReference>
<evidence type="ECO:0000256" key="10">
    <source>
        <dbReference type="ARBA" id="ARBA00023235"/>
    </source>
</evidence>
<dbReference type="SUPFAM" id="SSF52540">
    <property type="entry name" value="P-loop containing nucleoside triphosphate hydrolases"/>
    <property type="match status" value="1"/>
</dbReference>
<proteinExistence type="predicted"/>
<dbReference type="InterPro" id="IPR027417">
    <property type="entry name" value="P-loop_NTPase"/>
</dbReference>
<dbReference type="InterPro" id="IPR038726">
    <property type="entry name" value="PDDEXK_AddAB-type"/>
</dbReference>
<gene>
    <name evidence="19" type="primary">addA</name>
    <name evidence="19" type="ORF">CU669_05575</name>
</gene>
<protein>
    <recommendedName>
        <fullName evidence="12">DNA 3'-5' helicase</fullName>
        <ecNumber evidence="12">5.6.2.4</ecNumber>
    </recommendedName>
    <alternativeName>
        <fullName evidence="13">DNA 3'-5' helicase II</fullName>
    </alternativeName>
</protein>
<dbReference type="GO" id="GO:0005829">
    <property type="term" value="C:cytosol"/>
    <property type="evidence" value="ECO:0007669"/>
    <property type="project" value="TreeGrafter"/>
</dbReference>
<evidence type="ECO:0000313" key="19">
    <source>
        <dbReference type="EMBL" id="RAU22855.1"/>
    </source>
</evidence>